<keyword evidence="2 6" id="KW-0698">rRNA processing</keyword>
<feature type="compositionally biased region" description="Low complexity" evidence="7">
    <location>
        <begin position="28"/>
        <end position="68"/>
    </location>
</feature>
<feature type="region of interest" description="Disordered" evidence="7">
    <location>
        <begin position="1"/>
        <end position="73"/>
    </location>
</feature>
<feature type="compositionally biased region" description="Acidic residues" evidence="7">
    <location>
        <begin position="623"/>
        <end position="639"/>
    </location>
</feature>
<comment type="function">
    <text evidence="6">Required for maturation of ribosomal RNAs and formation of the large ribosomal subunit.</text>
</comment>
<evidence type="ECO:0000256" key="3">
    <source>
        <dbReference type="ARBA" id="ARBA00022574"/>
    </source>
</evidence>
<dbReference type="GO" id="GO:0070545">
    <property type="term" value="C:PeBoW complex"/>
    <property type="evidence" value="ECO:0007669"/>
    <property type="project" value="TreeGrafter"/>
</dbReference>
<keyword evidence="5 6" id="KW-0539">Nucleus</keyword>
<dbReference type="Gene3D" id="2.130.10.10">
    <property type="entry name" value="YVTN repeat-like/Quinoprotein amine dehydrogenase"/>
    <property type="match status" value="1"/>
</dbReference>
<feature type="compositionally biased region" description="Basic and acidic residues" evidence="7">
    <location>
        <begin position="601"/>
        <end position="616"/>
    </location>
</feature>
<evidence type="ECO:0000313" key="10">
    <source>
        <dbReference type="Proteomes" id="UP000078597"/>
    </source>
</evidence>
<sequence length="951" mass="111084">MKKKNVNKSSTFEHNGKEEGNHLKKGTNNSSCCNRNSNRSSNNSNRSGSISNRSGSNSNRSISSSGGRTWRGQKYLESTEKGNGKNEMFSIGTHKVTADTDIKVEGKEECKVENEDHLKTTEQEENFLDGCSMSREVDNKGNNKKKSKNKIVKKETDYEDTIASDINNLSVKSINTEVGNNIYVNEEIDESDDEYNLNTLGNFDLKNYEDFDIIGYDIKGNKIYKKDENAIDDFIESKTGSNAWKKIKDKKNNRIIELTDADLQIIRSIRENRAAKYIDYSNYIYENDKEEYKLPSKLCKNLKNKGSEGDKKKVLKLMKYLIDKEKHPERYIQKENEDNMLYDLWNNKIYDEFNNINEINLPNILPGHKYSYNPPPELLYNSSEKRNILKNNKDAFIPQNFEKIRNIEYYKKTYFDLYQRCLDIYLCSRSLKNVLHINKEDLLPKLPSTKSLKPYPQYPFIKYITNEGDMNSKNRYCNNKNNHFNSIDINEHDHIVYIIQSNKLYIFDILTSYNVATIDLMHYFKFKMVKKKSLEDLYNNMMIKVNKSYSVVAISWGNFILLFHYESYVPSIRSGSENIEEIYQRNGIKKSKNSSGNINGKEYKNEQNDGNEKDSHTSLSNLQDEEEEEGNFSEDNVMGDETDIELDQIDEGDISDDSNEIEINKNEEVNDEHAKKKCVQLNRNMVYFKTKGLLSVFHNNFKNSEEYSYSPDIDVKWIHINSNDKKIKYCVGIKHEGEIKNFSWNGNGNYLSVTCMRNTGQYHYCYLHHIKSMKSMKLIKKYKHKRGDIIQTLFFPRSPYFSVAFENSIIIYNLKAKTKKERIVKKLRGVQNITYMDVHTNESYVLVSDVRGNVFVFDLDLSSNPYKKFHLQECSLKKVEFHKTYNLFYSLSSNGTVNLFYSKFFQDYITNPILLPIKELSNESKIADLVWSGRKPWLFVHTEGNFSALYT</sequence>
<evidence type="ECO:0000256" key="4">
    <source>
        <dbReference type="ARBA" id="ARBA00022737"/>
    </source>
</evidence>
<dbReference type="Pfam" id="PF08145">
    <property type="entry name" value="BOP1NT"/>
    <property type="match status" value="1"/>
</dbReference>
<dbReference type="PANTHER" id="PTHR17605">
    <property type="entry name" value="RIBOSOME BIOGENESIS PROTEIN BOP1 BLOCK OF PROLIFERATION 1 PROTEIN"/>
    <property type="match status" value="1"/>
</dbReference>
<dbReference type="GO" id="GO:0030687">
    <property type="term" value="C:preribosome, large subunit precursor"/>
    <property type="evidence" value="ECO:0007669"/>
    <property type="project" value="UniProtKB-UniRule"/>
</dbReference>
<proteinExistence type="inferred from homology"/>
<evidence type="ECO:0000259" key="8">
    <source>
        <dbReference type="SMART" id="SM01035"/>
    </source>
</evidence>
<dbReference type="GO" id="GO:0000466">
    <property type="term" value="P:maturation of 5.8S rRNA from tricistronic rRNA transcript (SSU-rRNA, 5.8S rRNA, LSU-rRNA)"/>
    <property type="evidence" value="ECO:0007669"/>
    <property type="project" value="UniProtKB-UniRule"/>
</dbReference>
<dbReference type="GO" id="GO:0005654">
    <property type="term" value="C:nucleoplasm"/>
    <property type="evidence" value="ECO:0007669"/>
    <property type="project" value="UniProtKB-SubCell"/>
</dbReference>
<keyword evidence="3" id="KW-0853">WD repeat</keyword>
<organism evidence="9 10">
    <name type="scientific">Plasmodium malariae</name>
    <dbReference type="NCBI Taxonomy" id="5858"/>
    <lineage>
        <taxon>Eukaryota</taxon>
        <taxon>Sar</taxon>
        <taxon>Alveolata</taxon>
        <taxon>Apicomplexa</taxon>
        <taxon>Aconoidasida</taxon>
        <taxon>Haemosporida</taxon>
        <taxon>Plasmodiidae</taxon>
        <taxon>Plasmodium</taxon>
        <taxon>Plasmodium (Plasmodium)</taxon>
    </lineage>
</organism>
<dbReference type="AlphaFoldDB" id="A0A1A8WFD9"/>
<comment type="subcellular location">
    <subcellularLocation>
        <location evidence="6">Nucleus</location>
        <location evidence="6">Nucleolus</location>
    </subcellularLocation>
    <subcellularLocation>
        <location evidence="6">Nucleus</location>
        <location evidence="6">Nucleoplasm</location>
    </subcellularLocation>
</comment>
<evidence type="ECO:0000256" key="7">
    <source>
        <dbReference type="SAM" id="MobiDB-lite"/>
    </source>
</evidence>
<dbReference type="EMBL" id="FLQW01001501">
    <property type="protein sequence ID" value="SBS89906.1"/>
    <property type="molecule type" value="Genomic_DNA"/>
</dbReference>
<dbReference type="HAMAP" id="MF_03027">
    <property type="entry name" value="BOP1"/>
    <property type="match status" value="1"/>
</dbReference>
<evidence type="ECO:0000256" key="1">
    <source>
        <dbReference type="ARBA" id="ARBA00022517"/>
    </source>
</evidence>
<keyword evidence="1 6" id="KW-0690">Ribosome biogenesis</keyword>
<accession>A0A1A8WFD9</accession>
<dbReference type="GO" id="GO:0043021">
    <property type="term" value="F:ribonucleoprotein complex binding"/>
    <property type="evidence" value="ECO:0007669"/>
    <property type="project" value="UniProtKB-UniRule"/>
</dbReference>
<feature type="domain" description="BOP1 N-terminal" evidence="8">
    <location>
        <begin position="208"/>
        <end position="456"/>
    </location>
</feature>
<protein>
    <recommendedName>
        <fullName evidence="6">Ribosome biogenesis protein BOP1 homolog</fullName>
    </recommendedName>
</protein>
<evidence type="ECO:0000313" key="9">
    <source>
        <dbReference type="EMBL" id="SBS89906.1"/>
    </source>
</evidence>
<gene>
    <name evidence="9" type="ORF">PMALA_027830</name>
</gene>
<dbReference type="InterPro" id="IPR036322">
    <property type="entry name" value="WD40_repeat_dom_sf"/>
</dbReference>
<evidence type="ECO:0000256" key="5">
    <source>
        <dbReference type="ARBA" id="ARBA00023242"/>
    </source>
</evidence>
<dbReference type="InterPro" id="IPR015943">
    <property type="entry name" value="WD40/YVTN_repeat-like_dom_sf"/>
</dbReference>
<dbReference type="PANTHER" id="PTHR17605:SF0">
    <property type="entry name" value="RIBOSOME BIOGENESIS PROTEIN BOP1"/>
    <property type="match status" value="1"/>
</dbReference>
<reference evidence="10" key="1">
    <citation type="submission" date="2016-05" db="EMBL/GenBank/DDBJ databases">
        <authorList>
            <person name="Naeem Raeece"/>
        </authorList>
    </citation>
    <scope>NUCLEOTIDE SEQUENCE [LARGE SCALE GENOMIC DNA]</scope>
</reference>
<dbReference type="InterPro" id="IPR012953">
    <property type="entry name" value="BOP1_N_dom"/>
</dbReference>
<evidence type="ECO:0000256" key="6">
    <source>
        <dbReference type="HAMAP-Rule" id="MF_03027"/>
    </source>
</evidence>
<dbReference type="SUPFAM" id="SSF50978">
    <property type="entry name" value="WD40 repeat-like"/>
    <property type="match status" value="1"/>
</dbReference>
<dbReference type="SMART" id="SM01035">
    <property type="entry name" value="BOP1NT"/>
    <property type="match status" value="1"/>
</dbReference>
<feature type="region of interest" description="Disordered" evidence="7">
    <location>
        <begin position="129"/>
        <end position="151"/>
    </location>
</feature>
<feature type="region of interest" description="Disordered" evidence="7">
    <location>
        <begin position="590"/>
        <end position="639"/>
    </location>
</feature>
<keyword evidence="4" id="KW-0677">Repeat</keyword>
<comment type="similarity">
    <text evidence="6">Belongs to the WD repeat BOP1/ERB1 family.</text>
</comment>
<dbReference type="GO" id="GO:0000463">
    <property type="term" value="P:maturation of LSU-rRNA from tricistronic rRNA transcript (SSU-rRNA, 5.8S rRNA, LSU-rRNA)"/>
    <property type="evidence" value="ECO:0007669"/>
    <property type="project" value="UniProtKB-UniRule"/>
</dbReference>
<dbReference type="InterPro" id="IPR028598">
    <property type="entry name" value="BOP1/Erb1"/>
</dbReference>
<evidence type="ECO:0000256" key="2">
    <source>
        <dbReference type="ARBA" id="ARBA00022552"/>
    </source>
</evidence>
<feature type="compositionally biased region" description="Basic residues" evidence="7">
    <location>
        <begin position="142"/>
        <end position="151"/>
    </location>
</feature>
<name>A0A1A8WFD9_PLAMA</name>
<dbReference type="Proteomes" id="UP000078597">
    <property type="component" value="Unassembled WGS sequence"/>
</dbReference>
<dbReference type="VEuPathDB" id="PlasmoDB:PmUG01_13052500"/>